<dbReference type="SUPFAM" id="SSF51366">
    <property type="entry name" value="Ribulose-phoshate binding barrel"/>
    <property type="match status" value="1"/>
</dbReference>
<dbReference type="InterPro" id="IPR020021">
    <property type="entry name" value="Glycosyl_amidation-assoc_WbuZ"/>
</dbReference>
<dbReference type="PANTHER" id="PTHR21235">
    <property type="entry name" value="IMIDAZOLE GLYCEROL PHOSPHATE SYNTHASE SUBUNIT HISF/H IGP SYNTHASE SUBUNIT HISF/H"/>
    <property type="match status" value="1"/>
</dbReference>
<protein>
    <recommendedName>
        <fullName evidence="4">imidazole glycerol-phosphate synthase</fullName>
        <ecNumber evidence="4">4.3.2.10</ecNumber>
    </recommendedName>
    <alternativeName>
        <fullName evidence="10">IGP synthase cyclase subunit</fullName>
    </alternativeName>
</protein>
<keyword evidence="8" id="KW-0456">Lyase</keyword>
<dbReference type="GO" id="GO:0000107">
    <property type="term" value="F:imidazoleglycerol-phosphate synthase activity"/>
    <property type="evidence" value="ECO:0007669"/>
    <property type="project" value="InterPro"/>
</dbReference>
<dbReference type="EC" id="4.3.2.10" evidence="4"/>
<comment type="function">
    <text evidence="9">IGPS catalyzes the conversion of PRFAR and glutamine to IGP, AICAR and glutamate. The HisF subunit catalyzes the cyclization activity that produces IGP and AICAR from PRFAR using the ammonia provided by the HisH subunit.</text>
</comment>
<sequence>MLKHRIIPCVLLKDWQLVKSIQFGSFRTIGHPTSTSRIYNARDVDELIVLDIDASMHNEEINTEIITDIANECFMPLTIGGGINSIDDIYKILNAGADKVSINTKAIQDKEFIKKASSIFGSQCIVCSIDVKKQDKTYKVYSRKDGILDIDPLELALEYEKYGAGEILLTSVDNDGTTNGYDLELLKYISKKLSIPVIINGGAGMPHHCVEAIQNGADAVAAAYIFHFSKYTPNDIKKELFLNNILARRIET</sequence>
<evidence type="ECO:0000256" key="8">
    <source>
        <dbReference type="ARBA" id="ARBA00023239"/>
    </source>
</evidence>
<evidence type="ECO:0000256" key="11">
    <source>
        <dbReference type="ARBA" id="ARBA00047838"/>
    </source>
</evidence>
<name>A0A6L4WWU5_9BACT</name>
<comment type="pathway">
    <text evidence="1">Amino-acid biosynthesis; L-histidine biosynthesis; L-histidine from 5-phospho-alpha-D-ribose 1-diphosphate: step 5/9.</text>
</comment>
<keyword evidence="7 12" id="KW-0368">Histidine biosynthesis</keyword>
<keyword evidence="6 12" id="KW-0028">Amino-acid biosynthesis</keyword>
<evidence type="ECO:0000256" key="12">
    <source>
        <dbReference type="RuleBase" id="RU003657"/>
    </source>
</evidence>
<dbReference type="CDD" id="cd04731">
    <property type="entry name" value="HisF"/>
    <property type="match status" value="1"/>
</dbReference>
<proteinExistence type="inferred from homology"/>
<comment type="caution">
    <text evidence="13">The sequence shown here is derived from an EMBL/GenBank/DDBJ whole genome shotgun (WGS) entry which is preliminary data.</text>
</comment>
<dbReference type="InterPro" id="IPR006062">
    <property type="entry name" value="His_biosynth"/>
</dbReference>
<evidence type="ECO:0000313" key="13">
    <source>
        <dbReference type="EMBL" id="KAB7889773.1"/>
    </source>
</evidence>
<gene>
    <name evidence="13" type="primary">wbuZ</name>
    <name evidence="13" type="ORF">GBG19_05170</name>
</gene>
<dbReference type="Pfam" id="PF00977">
    <property type="entry name" value="His_biosynth"/>
    <property type="match status" value="1"/>
</dbReference>
<evidence type="ECO:0000313" key="14">
    <source>
        <dbReference type="Proteomes" id="UP000472839"/>
    </source>
</evidence>
<dbReference type="GO" id="GO:0016833">
    <property type="term" value="F:oxo-acid-lyase activity"/>
    <property type="evidence" value="ECO:0007669"/>
    <property type="project" value="InterPro"/>
</dbReference>
<dbReference type="NCBIfam" id="TIGR03572">
    <property type="entry name" value="WbuZ"/>
    <property type="match status" value="1"/>
</dbReference>
<evidence type="ECO:0000256" key="3">
    <source>
        <dbReference type="ARBA" id="ARBA00011152"/>
    </source>
</evidence>
<dbReference type="InterPro" id="IPR050064">
    <property type="entry name" value="IGPS_HisA/HisF"/>
</dbReference>
<dbReference type="Gene3D" id="3.20.20.70">
    <property type="entry name" value="Aldolase class I"/>
    <property type="match status" value="1"/>
</dbReference>
<dbReference type="InterPro" id="IPR004651">
    <property type="entry name" value="HisF"/>
</dbReference>
<keyword evidence="5" id="KW-0963">Cytoplasm</keyword>
<dbReference type="RefSeq" id="WP_152279677.1">
    <property type="nucleotide sequence ID" value="NZ_WFKK01000010.1"/>
</dbReference>
<organism evidence="13 14">
    <name type="scientific">Poseidonibacter ostreae</name>
    <dbReference type="NCBI Taxonomy" id="2654171"/>
    <lineage>
        <taxon>Bacteria</taxon>
        <taxon>Pseudomonadati</taxon>
        <taxon>Campylobacterota</taxon>
        <taxon>Epsilonproteobacteria</taxon>
        <taxon>Campylobacterales</taxon>
        <taxon>Arcobacteraceae</taxon>
        <taxon>Poseidonibacter</taxon>
    </lineage>
</organism>
<reference evidence="13 14" key="1">
    <citation type="submission" date="2019-10" db="EMBL/GenBank/DDBJ databases">
        <title>Poseidonibacter ostreae sp. nov., isolated from the gut of the Ostrea denselamellosa.</title>
        <authorList>
            <person name="Choi A."/>
        </authorList>
    </citation>
    <scope>NUCLEOTIDE SEQUENCE [LARGE SCALE GENOMIC DNA]</scope>
    <source>
        <strain evidence="13 14">SJOD-M-33</strain>
    </source>
</reference>
<evidence type="ECO:0000256" key="9">
    <source>
        <dbReference type="ARBA" id="ARBA00025475"/>
    </source>
</evidence>
<dbReference type="PANTHER" id="PTHR21235:SF2">
    <property type="entry name" value="IMIDAZOLE GLYCEROL PHOSPHATE SYNTHASE HISHF"/>
    <property type="match status" value="1"/>
</dbReference>
<comment type="subunit">
    <text evidence="3">Heterodimer of HisH and HisF.</text>
</comment>
<evidence type="ECO:0000256" key="2">
    <source>
        <dbReference type="ARBA" id="ARBA00009667"/>
    </source>
</evidence>
<dbReference type="InterPro" id="IPR011060">
    <property type="entry name" value="RibuloseP-bd_barrel"/>
</dbReference>
<dbReference type="AlphaFoldDB" id="A0A6L4WWU5"/>
<evidence type="ECO:0000256" key="7">
    <source>
        <dbReference type="ARBA" id="ARBA00023102"/>
    </source>
</evidence>
<dbReference type="Proteomes" id="UP000472839">
    <property type="component" value="Unassembled WGS sequence"/>
</dbReference>
<evidence type="ECO:0000256" key="4">
    <source>
        <dbReference type="ARBA" id="ARBA00012809"/>
    </source>
</evidence>
<dbReference type="EMBL" id="WFKK01000010">
    <property type="protein sequence ID" value="KAB7889773.1"/>
    <property type="molecule type" value="Genomic_DNA"/>
</dbReference>
<accession>A0A6L4WWU5</accession>
<evidence type="ECO:0000256" key="5">
    <source>
        <dbReference type="ARBA" id="ARBA00022490"/>
    </source>
</evidence>
<comment type="catalytic activity">
    <reaction evidence="11">
        <text>5-[(5-phospho-1-deoxy-D-ribulos-1-ylimino)methylamino]-1-(5-phospho-beta-D-ribosyl)imidazole-4-carboxamide + L-glutamine = D-erythro-1-(imidazol-4-yl)glycerol 3-phosphate + 5-amino-1-(5-phospho-beta-D-ribosyl)imidazole-4-carboxamide + L-glutamate + H(+)</text>
        <dbReference type="Rhea" id="RHEA:24793"/>
        <dbReference type="ChEBI" id="CHEBI:15378"/>
        <dbReference type="ChEBI" id="CHEBI:29985"/>
        <dbReference type="ChEBI" id="CHEBI:58278"/>
        <dbReference type="ChEBI" id="CHEBI:58359"/>
        <dbReference type="ChEBI" id="CHEBI:58475"/>
        <dbReference type="ChEBI" id="CHEBI:58525"/>
        <dbReference type="EC" id="4.3.2.10"/>
    </reaction>
</comment>
<evidence type="ECO:0000256" key="6">
    <source>
        <dbReference type="ARBA" id="ARBA00022605"/>
    </source>
</evidence>
<evidence type="ECO:0000256" key="1">
    <source>
        <dbReference type="ARBA" id="ARBA00005091"/>
    </source>
</evidence>
<dbReference type="GO" id="GO:0000105">
    <property type="term" value="P:L-histidine biosynthetic process"/>
    <property type="evidence" value="ECO:0007669"/>
    <property type="project" value="UniProtKB-UniPathway"/>
</dbReference>
<evidence type="ECO:0000256" key="10">
    <source>
        <dbReference type="ARBA" id="ARBA00030264"/>
    </source>
</evidence>
<comment type="similarity">
    <text evidence="2 12">Belongs to the HisA/HisF family.</text>
</comment>
<dbReference type="UniPathway" id="UPA00031">
    <property type="reaction ID" value="UER00010"/>
</dbReference>
<dbReference type="InterPro" id="IPR013785">
    <property type="entry name" value="Aldolase_TIM"/>
</dbReference>